<sequence length="310" mass="35440">MKGRITAVATQGRYGSSDWLTSYLLMFSDTGHNWKQYRQEDSLGSFPGNSNADSVVQHKLQQPAVARFLRLIPLDWNPSGRIGLRVETYGCPYKKCCVYIFGQCIYTFTLLPSPGLEQKSKEVVSLEFKTMKNSGMLLHAEGQHGFSLSLELDRGKLLLLLRQASGPPSEPRRLASLGSLLDDQHWHHVALEQQHSHLNLSVDKHMEKIQIPVLSNWTDLVLSVGASQRPDFFKENFHGCLENLLYHDLNLIELSKHRDPQTSLQCLAQGQNDFQNKVLKLHLTDRQMFDPDRDIHPQRTSKRFWECCSV</sequence>
<evidence type="ECO:0000256" key="5">
    <source>
        <dbReference type="ARBA" id="ARBA00022729"/>
    </source>
</evidence>
<dbReference type="InterPro" id="IPR001791">
    <property type="entry name" value="Laminin_G"/>
</dbReference>
<keyword evidence="3" id="KW-0245">EGF-like domain</keyword>
<dbReference type="Ensembl" id="ENSORLT00015017651.1">
    <property type="protein sequence ID" value="ENSORLP00015010935.1"/>
    <property type="gene ID" value="ENSORLG00015012201.1"/>
</dbReference>
<dbReference type="SUPFAM" id="SSF49785">
    <property type="entry name" value="Galactose-binding domain-like"/>
    <property type="match status" value="1"/>
</dbReference>
<keyword evidence="7" id="KW-0472">Membrane</keyword>
<evidence type="ECO:0000256" key="6">
    <source>
        <dbReference type="ARBA" id="ARBA00022989"/>
    </source>
</evidence>
<dbReference type="Gene3D" id="2.60.120.200">
    <property type="match status" value="1"/>
</dbReference>
<name>A0A3P9HTA0_ORYLA</name>
<feature type="domain" description="F5/8 type C" evidence="9">
    <location>
        <begin position="1"/>
        <end position="91"/>
    </location>
</feature>
<reference key="1">
    <citation type="journal article" date="2007" name="Nature">
        <title>The medaka draft genome and insights into vertebrate genome evolution.</title>
        <authorList>
            <person name="Kasahara M."/>
            <person name="Naruse K."/>
            <person name="Sasaki S."/>
            <person name="Nakatani Y."/>
            <person name="Qu W."/>
            <person name="Ahsan B."/>
            <person name="Yamada T."/>
            <person name="Nagayasu Y."/>
            <person name="Doi K."/>
            <person name="Kasai Y."/>
            <person name="Jindo T."/>
            <person name="Kobayashi D."/>
            <person name="Shimada A."/>
            <person name="Toyoda A."/>
            <person name="Kuroki Y."/>
            <person name="Fujiyama A."/>
            <person name="Sasaki T."/>
            <person name="Shimizu A."/>
            <person name="Asakawa S."/>
            <person name="Shimizu N."/>
            <person name="Hashimoto S."/>
            <person name="Yang J."/>
            <person name="Lee Y."/>
            <person name="Matsushima K."/>
            <person name="Sugano S."/>
            <person name="Sakaizumi M."/>
            <person name="Narita T."/>
            <person name="Ohishi K."/>
            <person name="Haga S."/>
            <person name="Ohta F."/>
            <person name="Nomoto H."/>
            <person name="Nogata K."/>
            <person name="Morishita T."/>
            <person name="Endo T."/>
            <person name="Shin-I T."/>
            <person name="Takeda H."/>
            <person name="Morishita S."/>
            <person name="Kohara Y."/>
        </authorList>
    </citation>
    <scope>NUCLEOTIDE SEQUENCE [LARGE SCALE GENOMIC DNA]</scope>
    <source>
        <strain>Hd-rR</strain>
    </source>
</reference>
<accession>A0A3P9HTA0</accession>
<evidence type="ECO:0000256" key="3">
    <source>
        <dbReference type="ARBA" id="ARBA00022536"/>
    </source>
</evidence>
<dbReference type="Pfam" id="PF02210">
    <property type="entry name" value="Laminin_G_2"/>
    <property type="match status" value="1"/>
</dbReference>
<dbReference type="PANTHER" id="PTHR15036:SF40">
    <property type="entry name" value="CONTACTIN-ASSOCIATED PROTEIN-LIKE 4"/>
    <property type="match status" value="1"/>
</dbReference>
<dbReference type="InterPro" id="IPR008979">
    <property type="entry name" value="Galactose-bd-like_sf"/>
</dbReference>
<evidence type="ECO:0000259" key="9">
    <source>
        <dbReference type="PROSITE" id="PS50022"/>
    </source>
</evidence>
<reference evidence="11" key="3">
    <citation type="submission" date="2025-08" db="UniProtKB">
        <authorList>
            <consortium name="Ensembl"/>
        </authorList>
    </citation>
    <scope>IDENTIFICATION</scope>
    <source>
        <strain evidence="11">HSOK</strain>
    </source>
</reference>
<evidence type="ECO:0008006" key="13">
    <source>
        <dbReference type="Google" id="ProtNLM"/>
    </source>
</evidence>
<proteinExistence type="inferred from homology"/>
<evidence type="ECO:0000256" key="4">
    <source>
        <dbReference type="ARBA" id="ARBA00022692"/>
    </source>
</evidence>
<dbReference type="InterPro" id="IPR000421">
    <property type="entry name" value="FA58C"/>
</dbReference>
<keyword evidence="6" id="KW-1133">Transmembrane helix</keyword>
<evidence type="ECO:0000259" key="10">
    <source>
        <dbReference type="PROSITE" id="PS50025"/>
    </source>
</evidence>
<dbReference type="FunFam" id="2.60.120.260:FF:000016">
    <property type="entry name" value="Contactin-associated protein-like 4 isoform 1"/>
    <property type="match status" value="1"/>
</dbReference>
<comment type="caution">
    <text evidence="8">Lacks conserved residue(s) required for the propagation of feature annotation.</text>
</comment>
<dbReference type="PROSITE" id="PS50022">
    <property type="entry name" value="FA58C_3"/>
    <property type="match status" value="1"/>
</dbReference>
<dbReference type="InterPro" id="IPR013320">
    <property type="entry name" value="ConA-like_dom_sf"/>
</dbReference>
<reference evidence="11 12" key="2">
    <citation type="submission" date="2017-04" db="EMBL/GenBank/DDBJ databases">
        <title>CpG methylation of centromeres and impact of large insertions on vertebrate speciation.</title>
        <authorList>
            <person name="Ichikawa K."/>
            <person name="Yoshimura J."/>
            <person name="Morishita S."/>
        </authorList>
    </citation>
    <scope>NUCLEOTIDE SEQUENCE</scope>
    <source>
        <strain evidence="11 12">HSOK</strain>
    </source>
</reference>
<keyword evidence="4" id="KW-0812">Transmembrane</keyword>
<evidence type="ECO:0000256" key="2">
    <source>
        <dbReference type="ARBA" id="ARBA00010241"/>
    </source>
</evidence>
<dbReference type="SMART" id="SM00282">
    <property type="entry name" value="LamG"/>
    <property type="match status" value="1"/>
</dbReference>
<keyword evidence="5" id="KW-0732">Signal</keyword>
<evidence type="ECO:0000256" key="1">
    <source>
        <dbReference type="ARBA" id="ARBA00004479"/>
    </source>
</evidence>
<evidence type="ECO:0000313" key="12">
    <source>
        <dbReference type="Proteomes" id="UP000265200"/>
    </source>
</evidence>
<evidence type="ECO:0000313" key="11">
    <source>
        <dbReference type="Ensembl" id="ENSORLP00015010935.1"/>
    </source>
</evidence>
<dbReference type="CDD" id="cd00110">
    <property type="entry name" value="LamG"/>
    <property type="match status" value="1"/>
</dbReference>
<evidence type="ECO:0000256" key="8">
    <source>
        <dbReference type="PROSITE-ProRule" id="PRU00122"/>
    </source>
</evidence>
<comment type="subcellular location">
    <subcellularLocation>
        <location evidence="1">Membrane</location>
        <topology evidence="1">Single-pass type I membrane protein</topology>
    </subcellularLocation>
</comment>
<feature type="domain" description="Laminin G" evidence="10">
    <location>
        <begin position="98"/>
        <end position="266"/>
    </location>
</feature>
<dbReference type="GO" id="GO:0016020">
    <property type="term" value="C:membrane"/>
    <property type="evidence" value="ECO:0007669"/>
    <property type="project" value="UniProtKB-SubCell"/>
</dbReference>
<dbReference type="Proteomes" id="UP000265200">
    <property type="component" value="Chromosome 17"/>
</dbReference>
<dbReference type="Gene3D" id="2.60.120.260">
    <property type="entry name" value="Galactose-binding domain-like"/>
    <property type="match status" value="1"/>
</dbReference>
<reference evidence="11" key="4">
    <citation type="submission" date="2025-09" db="UniProtKB">
        <authorList>
            <consortium name="Ensembl"/>
        </authorList>
    </citation>
    <scope>IDENTIFICATION</scope>
    <source>
        <strain evidence="11">HSOK</strain>
    </source>
</reference>
<organism evidence="11 12">
    <name type="scientific">Oryzias latipes</name>
    <name type="common">Japanese rice fish</name>
    <name type="synonym">Japanese killifish</name>
    <dbReference type="NCBI Taxonomy" id="8090"/>
    <lineage>
        <taxon>Eukaryota</taxon>
        <taxon>Metazoa</taxon>
        <taxon>Chordata</taxon>
        <taxon>Craniata</taxon>
        <taxon>Vertebrata</taxon>
        <taxon>Euteleostomi</taxon>
        <taxon>Actinopterygii</taxon>
        <taxon>Neopterygii</taxon>
        <taxon>Teleostei</taxon>
        <taxon>Neoteleostei</taxon>
        <taxon>Acanthomorphata</taxon>
        <taxon>Ovalentaria</taxon>
        <taxon>Atherinomorphae</taxon>
        <taxon>Beloniformes</taxon>
        <taxon>Adrianichthyidae</taxon>
        <taxon>Oryziinae</taxon>
        <taxon>Oryzias</taxon>
    </lineage>
</organism>
<dbReference type="Pfam" id="PF00754">
    <property type="entry name" value="F5_F8_type_C"/>
    <property type="match status" value="1"/>
</dbReference>
<dbReference type="CDD" id="cd00057">
    <property type="entry name" value="FA58C"/>
    <property type="match status" value="1"/>
</dbReference>
<dbReference type="PROSITE" id="PS50025">
    <property type="entry name" value="LAM_G_DOMAIN"/>
    <property type="match status" value="1"/>
</dbReference>
<dbReference type="InterPro" id="IPR050372">
    <property type="entry name" value="Neurexin-related_CASP"/>
</dbReference>
<comment type="similarity">
    <text evidence="2">Belongs to the neurexin family.</text>
</comment>
<dbReference type="SUPFAM" id="SSF49899">
    <property type="entry name" value="Concanavalin A-like lectins/glucanases"/>
    <property type="match status" value="1"/>
</dbReference>
<dbReference type="PANTHER" id="PTHR15036">
    <property type="entry name" value="PIKACHURIN-LIKE PROTEIN"/>
    <property type="match status" value="1"/>
</dbReference>
<evidence type="ECO:0000256" key="7">
    <source>
        <dbReference type="ARBA" id="ARBA00023136"/>
    </source>
</evidence>
<protein>
    <recommendedName>
        <fullName evidence="13">Contactin associated protein like 3</fullName>
    </recommendedName>
</protein>
<dbReference type="AlphaFoldDB" id="A0A3P9HTA0"/>